<dbReference type="EMBL" id="CM027680">
    <property type="protein sequence ID" value="KAG0547613.1"/>
    <property type="molecule type" value="Genomic_DNA"/>
</dbReference>
<protein>
    <submittedName>
        <fullName evidence="2">Uncharacterized protein</fullName>
    </submittedName>
</protein>
<reference evidence="2" key="1">
    <citation type="journal article" date="2019" name="BMC Genomics">
        <title>A new reference genome for Sorghum bicolor reveals high levels of sequence similarity between sweet and grain genotypes: implications for the genetics of sugar metabolism.</title>
        <authorList>
            <person name="Cooper E.A."/>
            <person name="Brenton Z.W."/>
            <person name="Flinn B.S."/>
            <person name="Jenkins J."/>
            <person name="Shu S."/>
            <person name="Flowers D."/>
            <person name="Luo F."/>
            <person name="Wang Y."/>
            <person name="Xia P."/>
            <person name="Barry K."/>
            <person name="Daum C."/>
            <person name="Lipzen A."/>
            <person name="Yoshinaga Y."/>
            <person name="Schmutz J."/>
            <person name="Saski C."/>
            <person name="Vermerris W."/>
            <person name="Kresovich S."/>
        </authorList>
    </citation>
    <scope>NUCLEOTIDE SEQUENCE</scope>
</reference>
<evidence type="ECO:0000313" key="2">
    <source>
        <dbReference type="EMBL" id="KAG0547613.1"/>
    </source>
</evidence>
<evidence type="ECO:0000313" key="3">
    <source>
        <dbReference type="Proteomes" id="UP000807115"/>
    </source>
</evidence>
<reference evidence="2" key="2">
    <citation type="submission" date="2020-10" db="EMBL/GenBank/DDBJ databases">
        <authorList>
            <person name="Cooper E.A."/>
            <person name="Brenton Z.W."/>
            <person name="Flinn B.S."/>
            <person name="Jenkins J."/>
            <person name="Shu S."/>
            <person name="Flowers D."/>
            <person name="Luo F."/>
            <person name="Wang Y."/>
            <person name="Xia P."/>
            <person name="Barry K."/>
            <person name="Daum C."/>
            <person name="Lipzen A."/>
            <person name="Yoshinaga Y."/>
            <person name="Schmutz J."/>
            <person name="Saski C."/>
            <person name="Vermerris W."/>
            <person name="Kresovich S."/>
        </authorList>
    </citation>
    <scope>NUCLEOTIDE SEQUENCE</scope>
</reference>
<proteinExistence type="predicted"/>
<name>A0A921RW76_SORBI</name>
<sequence length="192" mass="20672">MAPARVFKALHLSFHSNVGVLLHRVSVVDSNYSLPSRTSQSDLAERCPDSVEAAQIKGGGDYIFSRDPCLFLWLGCTSRDRAGLRAYTFARPCGGHARRLGWAGSAPPPLVGADRSPNLLLLEEAVPQSAAIGRRSDEQLLLLVQSWHGLRHSARHRLAPASGLRQAPSRCHSLPVMESHGKGSSGPPPPGF</sequence>
<organism evidence="2 3">
    <name type="scientific">Sorghum bicolor</name>
    <name type="common">Sorghum</name>
    <name type="synonym">Sorghum vulgare</name>
    <dbReference type="NCBI Taxonomy" id="4558"/>
    <lineage>
        <taxon>Eukaryota</taxon>
        <taxon>Viridiplantae</taxon>
        <taxon>Streptophyta</taxon>
        <taxon>Embryophyta</taxon>
        <taxon>Tracheophyta</taxon>
        <taxon>Spermatophyta</taxon>
        <taxon>Magnoliopsida</taxon>
        <taxon>Liliopsida</taxon>
        <taxon>Poales</taxon>
        <taxon>Poaceae</taxon>
        <taxon>PACMAD clade</taxon>
        <taxon>Panicoideae</taxon>
        <taxon>Andropogonodae</taxon>
        <taxon>Andropogoneae</taxon>
        <taxon>Sorghinae</taxon>
        <taxon>Sorghum</taxon>
    </lineage>
</organism>
<comment type="caution">
    <text evidence="2">The sequence shown here is derived from an EMBL/GenBank/DDBJ whole genome shotgun (WGS) entry which is preliminary data.</text>
</comment>
<feature type="region of interest" description="Disordered" evidence="1">
    <location>
        <begin position="159"/>
        <end position="192"/>
    </location>
</feature>
<evidence type="ECO:0000256" key="1">
    <source>
        <dbReference type="SAM" id="MobiDB-lite"/>
    </source>
</evidence>
<dbReference type="Proteomes" id="UP000807115">
    <property type="component" value="Chromosome 1"/>
</dbReference>
<dbReference type="AlphaFoldDB" id="A0A921RW76"/>
<gene>
    <name evidence="2" type="ORF">BDA96_01G095500</name>
</gene>
<accession>A0A921RW76</accession>